<name>A0A955EBW4_UNCKA</name>
<gene>
    <name evidence="4 6" type="primary">rplU</name>
    <name evidence="6" type="ORF">KC980_01085</name>
</gene>
<dbReference type="InterPro" id="IPR036164">
    <property type="entry name" value="bL21-like_sf"/>
</dbReference>
<proteinExistence type="inferred from homology"/>
<dbReference type="GO" id="GO:0019843">
    <property type="term" value="F:rRNA binding"/>
    <property type="evidence" value="ECO:0007669"/>
    <property type="project" value="UniProtKB-UniRule"/>
</dbReference>
<keyword evidence="2 4" id="KW-0689">Ribosomal protein</keyword>
<dbReference type="GO" id="GO:1990904">
    <property type="term" value="C:ribonucleoprotein complex"/>
    <property type="evidence" value="ECO:0007669"/>
    <property type="project" value="UniProtKB-KW"/>
</dbReference>
<evidence type="ECO:0000256" key="5">
    <source>
        <dbReference type="RuleBase" id="RU000562"/>
    </source>
</evidence>
<evidence type="ECO:0000256" key="3">
    <source>
        <dbReference type="ARBA" id="ARBA00023274"/>
    </source>
</evidence>
<dbReference type="EMBL" id="JAGQNX010000030">
    <property type="protein sequence ID" value="MCA9308082.1"/>
    <property type="molecule type" value="Genomic_DNA"/>
</dbReference>
<dbReference type="Proteomes" id="UP000740557">
    <property type="component" value="Unassembled WGS sequence"/>
</dbReference>
<dbReference type="Pfam" id="PF00829">
    <property type="entry name" value="Ribosomal_L21p"/>
    <property type="match status" value="1"/>
</dbReference>
<dbReference type="PANTHER" id="PTHR21349">
    <property type="entry name" value="50S RIBOSOMAL PROTEIN L21"/>
    <property type="match status" value="1"/>
</dbReference>
<accession>A0A955EBW4</accession>
<sequence length="109" mass="12336">MSKYAVIKVNNEQILVSEGDVFKINKSDNLNTEVLLYTAENQTLVGTPVVSGVKVTLEKLEDSRDRKISVNRFKAKSRYHKNKGHRQEVSTVKVTAITEAKTKTKKEEN</sequence>
<dbReference type="InterPro" id="IPR001787">
    <property type="entry name" value="Ribosomal_bL21"/>
</dbReference>
<dbReference type="AlphaFoldDB" id="A0A955EBW4"/>
<evidence type="ECO:0000256" key="2">
    <source>
        <dbReference type="ARBA" id="ARBA00022980"/>
    </source>
</evidence>
<evidence type="ECO:0000256" key="1">
    <source>
        <dbReference type="ARBA" id="ARBA00008563"/>
    </source>
</evidence>
<dbReference type="GO" id="GO:0003735">
    <property type="term" value="F:structural constituent of ribosome"/>
    <property type="evidence" value="ECO:0007669"/>
    <property type="project" value="InterPro"/>
</dbReference>
<evidence type="ECO:0000256" key="4">
    <source>
        <dbReference type="HAMAP-Rule" id="MF_01363"/>
    </source>
</evidence>
<comment type="function">
    <text evidence="4 5">This protein binds to 23S rRNA in the presence of protein L20.</text>
</comment>
<reference evidence="6" key="2">
    <citation type="journal article" date="2021" name="Microbiome">
        <title>Successional dynamics and alternative stable states in a saline activated sludge microbial community over 9 years.</title>
        <authorList>
            <person name="Wang Y."/>
            <person name="Ye J."/>
            <person name="Ju F."/>
            <person name="Liu L."/>
            <person name="Boyd J.A."/>
            <person name="Deng Y."/>
            <person name="Parks D.H."/>
            <person name="Jiang X."/>
            <person name="Yin X."/>
            <person name="Woodcroft B.J."/>
            <person name="Tyson G.W."/>
            <person name="Hugenholtz P."/>
            <person name="Polz M.F."/>
            <person name="Zhang T."/>
        </authorList>
    </citation>
    <scope>NUCLEOTIDE SEQUENCE</scope>
    <source>
        <strain evidence="6">HKST-UBA79</strain>
    </source>
</reference>
<evidence type="ECO:0000313" key="7">
    <source>
        <dbReference type="Proteomes" id="UP000740557"/>
    </source>
</evidence>
<dbReference type="SUPFAM" id="SSF141091">
    <property type="entry name" value="L21p-like"/>
    <property type="match status" value="1"/>
</dbReference>
<comment type="caution">
    <text evidence="6">The sequence shown here is derived from an EMBL/GenBank/DDBJ whole genome shotgun (WGS) entry which is preliminary data.</text>
</comment>
<dbReference type="GO" id="GO:0005737">
    <property type="term" value="C:cytoplasm"/>
    <property type="evidence" value="ECO:0007669"/>
    <property type="project" value="UniProtKB-ARBA"/>
</dbReference>
<comment type="similarity">
    <text evidence="1 4 5">Belongs to the bacterial ribosomal protein bL21 family.</text>
</comment>
<keyword evidence="4 5" id="KW-0694">RNA-binding</keyword>
<dbReference type="NCBIfam" id="TIGR00061">
    <property type="entry name" value="L21"/>
    <property type="match status" value="1"/>
</dbReference>
<dbReference type="HAMAP" id="MF_01363">
    <property type="entry name" value="Ribosomal_bL21"/>
    <property type="match status" value="1"/>
</dbReference>
<comment type="subunit">
    <text evidence="4">Part of the 50S ribosomal subunit. Contacts protein L20.</text>
</comment>
<dbReference type="InterPro" id="IPR028909">
    <property type="entry name" value="bL21-like"/>
</dbReference>
<keyword evidence="4 5" id="KW-0699">rRNA-binding</keyword>
<dbReference type="PANTHER" id="PTHR21349:SF0">
    <property type="entry name" value="LARGE RIBOSOMAL SUBUNIT PROTEIN BL21M"/>
    <property type="match status" value="1"/>
</dbReference>
<reference evidence="6" key="1">
    <citation type="submission" date="2020-04" db="EMBL/GenBank/DDBJ databases">
        <authorList>
            <person name="Zhang T."/>
        </authorList>
    </citation>
    <scope>NUCLEOTIDE SEQUENCE</scope>
    <source>
        <strain evidence="6">HKST-UBA79</strain>
    </source>
</reference>
<dbReference type="GO" id="GO:0005840">
    <property type="term" value="C:ribosome"/>
    <property type="evidence" value="ECO:0007669"/>
    <property type="project" value="UniProtKB-KW"/>
</dbReference>
<dbReference type="GO" id="GO:0006412">
    <property type="term" value="P:translation"/>
    <property type="evidence" value="ECO:0007669"/>
    <property type="project" value="UniProtKB-UniRule"/>
</dbReference>
<keyword evidence="3 4" id="KW-0687">Ribonucleoprotein</keyword>
<protein>
    <recommendedName>
        <fullName evidence="4">Large ribosomal subunit protein bL21</fullName>
    </recommendedName>
</protein>
<evidence type="ECO:0000313" key="6">
    <source>
        <dbReference type="EMBL" id="MCA9308082.1"/>
    </source>
</evidence>
<organism evidence="6 7">
    <name type="scientific">candidate division WWE3 bacterium</name>
    <dbReference type="NCBI Taxonomy" id="2053526"/>
    <lineage>
        <taxon>Bacteria</taxon>
        <taxon>Katanobacteria</taxon>
    </lineage>
</organism>